<dbReference type="GeneID" id="7840350"/>
<dbReference type="PANTHER" id="PTHR21068">
    <property type="entry name" value="SPARTIN"/>
    <property type="match status" value="1"/>
</dbReference>
<dbReference type="EMBL" id="GG662716">
    <property type="protein sequence ID" value="EAR94287.1"/>
    <property type="molecule type" value="Genomic_DNA"/>
</dbReference>
<protein>
    <submittedName>
        <fullName evidence="2">Senescence-associated protein</fullName>
    </submittedName>
</protein>
<dbReference type="RefSeq" id="XP_001014532.1">
    <property type="nucleotide sequence ID" value="XM_001014532.1"/>
</dbReference>
<sequence>MQNQNNYAQLVLEIPNCALYNIEESSATLMLEAYLGIYEIKTMNTYFFKMKNWEYNFQKQIPVLKKQIGQQMIYVIPNMTGNYVLVLPSNAQEETISVLESFLENNSDFAVSIDQKQEVQEDEDLSASDDEVNHQNQITQQVINQIQMKQKDCQNLKAENLKTKLINFGERIAKRIEKRKERIVTRISRPRYIKIRPETLERIQKFSTFLDKIVHLNEQIVNKMVYSSAQIVQKLALAVGETKTGKRIKRNKVYCDIKDSVKKSVKSIITVYEGMVEAQNIVEEALKKASIDILTAKYGQQVGQLSNQAIKINSSLGQLS</sequence>
<dbReference type="Proteomes" id="UP000009168">
    <property type="component" value="Unassembled WGS sequence"/>
</dbReference>
<dbReference type="AlphaFoldDB" id="Q23CJ3"/>
<feature type="domain" description="Senescence" evidence="1">
    <location>
        <begin position="158"/>
        <end position="311"/>
    </location>
</feature>
<dbReference type="InterPro" id="IPR045036">
    <property type="entry name" value="Spartin-like"/>
</dbReference>
<dbReference type="KEGG" id="tet:TTHERM_00856660"/>
<keyword evidence="3" id="KW-1185">Reference proteome</keyword>
<dbReference type="InterPro" id="IPR009686">
    <property type="entry name" value="Senescence/spartin_C"/>
</dbReference>
<organism evidence="2 3">
    <name type="scientific">Tetrahymena thermophila (strain SB210)</name>
    <dbReference type="NCBI Taxonomy" id="312017"/>
    <lineage>
        <taxon>Eukaryota</taxon>
        <taxon>Sar</taxon>
        <taxon>Alveolata</taxon>
        <taxon>Ciliophora</taxon>
        <taxon>Intramacronucleata</taxon>
        <taxon>Oligohymenophorea</taxon>
        <taxon>Hymenostomatida</taxon>
        <taxon>Tetrahymenina</taxon>
        <taxon>Tetrahymenidae</taxon>
        <taxon>Tetrahymena</taxon>
    </lineage>
</organism>
<reference evidence="3" key="1">
    <citation type="journal article" date="2006" name="PLoS Biol.">
        <title>Macronuclear genome sequence of the ciliate Tetrahymena thermophila, a model eukaryote.</title>
        <authorList>
            <person name="Eisen J.A."/>
            <person name="Coyne R.S."/>
            <person name="Wu M."/>
            <person name="Wu D."/>
            <person name="Thiagarajan M."/>
            <person name="Wortman J.R."/>
            <person name="Badger J.H."/>
            <person name="Ren Q."/>
            <person name="Amedeo P."/>
            <person name="Jones K.M."/>
            <person name="Tallon L.J."/>
            <person name="Delcher A.L."/>
            <person name="Salzberg S.L."/>
            <person name="Silva J.C."/>
            <person name="Haas B.J."/>
            <person name="Majoros W.H."/>
            <person name="Farzad M."/>
            <person name="Carlton J.M."/>
            <person name="Smith R.K. Jr."/>
            <person name="Garg J."/>
            <person name="Pearlman R.E."/>
            <person name="Karrer K.M."/>
            <person name="Sun L."/>
            <person name="Manning G."/>
            <person name="Elde N.C."/>
            <person name="Turkewitz A.P."/>
            <person name="Asai D.J."/>
            <person name="Wilkes D.E."/>
            <person name="Wang Y."/>
            <person name="Cai H."/>
            <person name="Collins K."/>
            <person name="Stewart B.A."/>
            <person name="Lee S.R."/>
            <person name="Wilamowska K."/>
            <person name="Weinberg Z."/>
            <person name="Ruzzo W.L."/>
            <person name="Wloga D."/>
            <person name="Gaertig J."/>
            <person name="Frankel J."/>
            <person name="Tsao C.-C."/>
            <person name="Gorovsky M.A."/>
            <person name="Keeling P.J."/>
            <person name="Waller R.F."/>
            <person name="Patron N.J."/>
            <person name="Cherry J.M."/>
            <person name="Stover N.A."/>
            <person name="Krieger C.J."/>
            <person name="del Toro C."/>
            <person name="Ryder H.F."/>
            <person name="Williamson S.C."/>
            <person name="Barbeau R.A."/>
            <person name="Hamilton E.P."/>
            <person name="Orias E."/>
        </authorList>
    </citation>
    <scope>NUCLEOTIDE SEQUENCE [LARGE SCALE GENOMIC DNA]</scope>
    <source>
        <strain evidence="3">SB210</strain>
    </source>
</reference>
<dbReference type="GO" id="GO:0005886">
    <property type="term" value="C:plasma membrane"/>
    <property type="evidence" value="ECO:0007669"/>
    <property type="project" value="TreeGrafter"/>
</dbReference>
<dbReference type="HOGENOM" id="CLU_822549_0_0_1"/>
<evidence type="ECO:0000259" key="1">
    <source>
        <dbReference type="Pfam" id="PF06911"/>
    </source>
</evidence>
<dbReference type="Pfam" id="PF06911">
    <property type="entry name" value="Senescence"/>
    <property type="match status" value="1"/>
</dbReference>
<dbReference type="PANTHER" id="PTHR21068:SF43">
    <property type="entry name" value="SPARTIN"/>
    <property type="match status" value="1"/>
</dbReference>
<gene>
    <name evidence="2" type="ORF">TTHERM_00856660</name>
</gene>
<dbReference type="InParanoid" id="Q23CJ3"/>
<evidence type="ECO:0000313" key="3">
    <source>
        <dbReference type="Proteomes" id="UP000009168"/>
    </source>
</evidence>
<proteinExistence type="predicted"/>
<accession>Q23CJ3</accession>
<name>Q23CJ3_TETTS</name>
<evidence type="ECO:0000313" key="2">
    <source>
        <dbReference type="EMBL" id="EAR94287.1"/>
    </source>
</evidence>